<dbReference type="EnsemblPlants" id="ONIVA02G18620.1">
    <property type="protein sequence ID" value="ONIVA02G18620.1"/>
    <property type="gene ID" value="ONIVA02G18620"/>
</dbReference>
<evidence type="ECO:0000313" key="3">
    <source>
        <dbReference type="Proteomes" id="UP000006591"/>
    </source>
</evidence>
<feature type="compositionally biased region" description="Acidic residues" evidence="1">
    <location>
        <begin position="126"/>
        <end position="135"/>
    </location>
</feature>
<dbReference type="Gramene" id="ONIVA02G18620.1">
    <property type="protein sequence ID" value="ONIVA02G18620.1"/>
    <property type="gene ID" value="ONIVA02G18620"/>
</dbReference>
<accession>A0A0E0G6T4</accession>
<dbReference type="OMA" id="NTLGRCR"/>
<evidence type="ECO:0000313" key="2">
    <source>
        <dbReference type="EnsemblPlants" id="ONIVA02G18620.1"/>
    </source>
</evidence>
<reference evidence="2" key="1">
    <citation type="submission" date="2015-04" db="UniProtKB">
        <authorList>
            <consortium name="EnsemblPlants"/>
        </authorList>
    </citation>
    <scope>IDENTIFICATION</scope>
    <source>
        <strain evidence="2">SL10</strain>
    </source>
</reference>
<dbReference type="HOGENOM" id="CLU_1828421_0_0_1"/>
<keyword evidence="3" id="KW-1185">Reference proteome</keyword>
<protein>
    <submittedName>
        <fullName evidence="2">Uncharacterized protein</fullName>
    </submittedName>
</protein>
<evidence type="ECO:0000256" key="1">
    <source>
        <dbReference type="SAM" id="MobiDB-lite"/>
    </source>
</evidence>
<feature type="compositionally biased region" description="Low complexity" evidence="1">
    <location>
        <begin position="107"/>
        <end position="123"/>
    </location>
</feature>
<dbReference type="Proteomes" id="UP000006591">
    <property type="component" value="Chromosome 2"/>
</dbReference>
<feature type="region of interest" description="Disordered" evidence="1">
    <location>
        <begin position="101"/>
        <end position="141"/>
    </location>
</feature>
<reference evidence="2" key="2">
    <citation type="submission" date="2018-04" db="EMBL/GenBank/DDBJ databases">
        <title>OnivRS2 (Oryza nivara Reference Sequence Version 2).</title>
        <authorList>
            <person name="Zhang J."/>
            <person name="Kudrna D."/>
            <person name="Lee S."/>
            <person name="Talag J."/>
            <person name="Rajasekar S."/>
            <person name="Welchert J."/>
            <person name="Hsing Y.-I."/>
            <person name="Wing R.A."/>
        </authorList>
    </citation>
    <scope>NUCLEOTIDE SEQUENCE [LARGE SCALE GENOMIC DNA]</scope>
    <source>
        <strain evidence="2">SL10</strain>
    </source>
</reference>
<name>A0A0E0G6T4_ORYNI</name>
<dbReference type="AlphaFoldDB" id="A0A0E0G6T4"/>
<proteinExistence type="predicted"/>
<organism evidence="2">
    <name type="scientific">Oryza nivara</name>
    <name type="common">Indian wild rice</name>
    <name type="synonym">Oryza sativa f. spontanea</name>
    <dbReference type="NCBI Taxonomy" id="4536"/>
    <lineage>
        <taxon>Eukaryota</taxon>
        <taxon>Viridiplantae</taxon>
        <taxon>Streptophyta</taxon>
        <taxon>Embryophyta</taxon>
        <taxon>Tracheophyta</taxon>
        <taxon>Spermatophyta</taxon>
        <taxon>Magnoliopsida</taxon>
        <taxon>Liliopsida</taxon>
        <taxon>Poales</taxon>
        <taxon>Poaceae</taxon>
        <taxon>BOP clade</taxon>
        <taxon>Oryzoideae</taxon>
        <taxon>Oryzeae</taxon>
        <taxon>Oryzinae</taxon>
        <taxon>Oryza</taxon>
    </lineage>
</organism>
<sequence length="141" mass="15991">MRSPLSSIHIRASSSIFLSLPQCRPLAKPSRHYLRLDEANPFPYLTLPFPLRDKPPPPPLLPSETELVLSPFRPFQPSSLPATNLPECASTGNTICRRRHRTLATGSPAPRSPFSLPLSLSRLLIEEEEEEEEEERERKEK</sequence>